<dbReference type="Gene3D" id="3.40.50.1110">
    <property type="entry name" value="SGNH hydrolase"/>
    <property type="match status" value="1"/>
</dbReference>
<evidence type="ECO:0000313" key="1">
    <source>
        <dbReference type="EMBL" id="CAI0391886.1"/>
    </source>
</evidence>
<dbReference type="AlphaFoldDB" id="A0AAV0I3C4"/>
<dbReference type="GO" id="GO:0048046">
    <property type="term" value="C:apoplast"/>
    <property type="evidence" value="ECO:0007669"/>
    <property type="project" value="TreeGrafter"/>
</dbReference>
<dbReference type="EMBL" id="CAMGYJ010000003">
    <property type="protein sequence ID" value="CAI0391886.1"/>
    <property type="molecule type" value="Genomic_DNA"/>
</dbReference>
<comment type="caution">
    <text evidence="1">The sequence shown here is derived from an EMBL/GenBank/DDBJ whole genome shotgun (WGS) entry which is preliminary data.</text>
</comment>
<evidence type="ECO:0000313" key="2">
    <source>
        <dbReference type="Proteomes" id="UP001154282"/>
    </source>
</evidence>
<dbReference type="PANTHER" id="PTHR45642:SF35">
    <property type="entry name" value="GDSL ESTERASE_LIPASE APG"/>
    <property type="match status" value="1"/>
</dbReference>
<dbReference type="Proteomes" id="UP001154282">
    <property type="component" value="Unassembled WGS sequence"/>
</dbReference>
<proteinExistence type="predicted"/>
<sequence>MTFGDSAVDVGNNDYLPTIFKANYPPYGRDFVNHQPTGRFCNGKLATDITGICISFTRFMHTAAKF</sequence>
<gene>
    <name evidence="1" type="ORF">LITE_LOCUS7306</name>
</gene>
<dbReference type="PANTHER" id="PTHR45642">
    <property type="entry name" value="GDSL ESTERASE/LIPASE EXL3"/>
    <property type="match status" value="1"/>
</dbReference>
<reference evidence="1" key="1">
    <citation type="submission" date="2022-08" db="EMBL/GenBank/DDBJ databases">
        <authorList>
            <person name="Gutierrez-Valencia J."/>
        </authorList>
    </citation>
    <scope>NUCLEOTIDE SEQUENCE</scope>
</reference>
<name>A0AAV0I3C4_9ROSI</name>
<protein>
    <recommendedName>
        <fullName evidence="3">GDSL esterase/lipase</fullName>
    </recommendedName>
</protein>
<dbReference type="InterPro" id="IPR036514">
    <property type="entry name" value="SGNH_hydro_sf"/>
</dbReference>
<accession>A0AAV0I3C4</accession>
<evidence type="ECO:0008006" key="3">
    <source>
        <dbReference type="Google" id="ProtNLM"/>
    </source>
</evidence>
<dbReference type="InterPro" id="IPR050592">
    <property type="entry name" value="GDSL_lipolytic_enzyme"/>
</dbReference>
<keyword evidence="2" id="KW-1185">Reference proteome</keyword>
<organism evidence="1 2">
    <name type="scientific">Linum tenue</name>
    <dbReference type="NCBI Taxonomy" id="586396"/>
    <lineage>
        <taxon>Eukaryota</taxon>
        <taxon>Viridiplantae</taxon>
        <taxon>Streptophyta</taxon>
        <taxon>Embryophyta</taxon>
        <taxon>Tracheophyta</taxon>
        <taxon>Spermatophyta</taxon>
        <taxon>Magnoliopsida</taxon>
        <taxon>eudicotyledons</taxon>
        <taxon>Gunneridae</taxon>
        <taxon>Pentapetalae</taxon>
        <taxon>rosids</taxon>
        <taxon>fabids</taxon>
        <taxon>Malpighiales</taxon>
        <taxon>Linaceae</taxon>
        <taxon>Linum</taxon>
    </lineage>
</organism>